<proteinExistence type="predicted"/>
<gene>
    <name evidence="2" type="ORF">EYC84_003395</name>
</gene>
<dbReference type="PROSITE" id="PS51257">
    <property type="entry name" value="PROKAR_LIPOPROTEIN"/>
    <property type="match status" value="1"/>
</dbReference>
<accession>A0A5M9JWI1</accession>
<dbReference type="VEuPathDB" id="FungiDB:MFRU_003g00720"/>
<evidence type="ECO:0000313" key="3">
    <source>
        <dbReference type="Proteomes" id="UP000322873"/>
    </source>
</evidence>
<reference evidence="2 3" key="1">
    <citation type="submission" date="2019-06" db="EMBL/GenBank/DDBJ databases">
        <title>Genome Sequence of the Brown Rot Fungal Pathogen Monilinia fructicola.</title>
        <authorList>
            <person name="De Miccolis Angelini R.M."/>
            <person name="Landi L."/>
            <person name="Abate D."/>
            <person name="Pollastro S."/>
            <person name="Romanazzi G."/>
            <person name="Faretra F."/>
        </authorList>
    </citation>
    <scope>NUCLEOTIDE SEQUENCE [LARGE SCALE GENOMIC DNA]</scope>
    <source>
        <strain evidence="2 3">Mfrc123</strain>
    </source>
</reference>
<feature type="chain" id="PRO_5024427535" description="Extracellular membrane protein CFEM domain-containing protein" evidence="1">
    <location>
        <begin position="19"/>
        <end position="91"/>
    </location>
</feature>
<keyword evidence="3" id="KW-1185">Reference proteome</keyword>
<dbReference type="OrthoDB" id="2818448at2759"/>
<protein>
    <recommendedName>
        <fullName evidence="4">Extracellular membrane protein CFEM domain-containing protein</fullName>
    </recommendedName>
</protein>
<sequence>MVKFSALAMLALAFTAQACTYCQCKFQDGSHCCVYSDPAIGNLDCPSICAKAHRADGASENGEVGTPCNAGGSYKCASPFTALDRAPCYKQ</sequence>
<evidence type="ECO:0000313" key="2">
    <source>
        <dbReference type="EMBL" id="KAA8572823.1"/>
    </source>
</evidence>
<keyword evidence="1" id="KW-0732">Signal</keyword>
<dbReference type="Proteomes" id="UP000322873">
    <property type="component" value="Unassembled WGS sequence"/>
</dbReference>
<dbReference type="AlphaFoldDB" id="A0A5M9JWI1"/>
<feature type="signal peptide" evidence="1">
    <location>
        <begin position="1"/>
        <end position="18"/>
    </location>
</feature>
<evidence type="ECO:0008006" key="4">
    <source>
        <dbReference type="Google" id="ProtNLM"/>
    </source>
</evidence>
<name>A0A5M9JWI1_MONFR</name>
<organism evidence="2 3">
    <name type="scientific">Monilinia fructicola</name>
    <name type="common">Brown rot fungus</name>
    <name type="synonym">Ciboria fructicola</name>
    <dbReference type="NCBI Taxonomy" id="38448"/>
    <lineage>
        <taxon>Eukaryota</taxon>
        <taxon>Fungi</taxon>
        <taxon>Dikarya</taxon>
        <taxon>Ascomycota</taxon>
        <taxon>Pezizomycotina</taxon>
        <taxon>Leotiomycetes</taxon>
        <taxon>Helotiales</taxon>
        <taxon>Sclerotiniaceae</taxon>
        <taxon>Monilinia</taxon>
    </lineage>
</organism>
<evidence type="ECO:0000256" key="1">
    <source>
        <dbReference type="SAM" id="SignalP"/>
    </source>
</evidence>
<dbReference type="EMBL" id="VICG01000004">
    <property type="protein sequence ID" value="KAA8572823.1"/>
    <property type="molecule type" value="Genomic_DNA"/>
</dbReference>
<comment type="caution">
    <text evidence="2">The sequence shown here is derived from an EMBL/GenBank/DDBJ whole genome shotgun (WGS) entry which is preliminary data.</text>
</comment>